<sequence length="193" mass="22367">MKKSLGILSVFFILIISLLLFFILSYRERPSNINKELWDWGKKVTKSLNNSIEDLAKTNISDDSVFLNNSNKAKFFLIKDEQKFRKLIFRQGKDLVDEGKVVTSEEKTLYKAVIDYYIQMEKVDELINEHDGVALKNLAEENKDNSTGEAKKTEIINELVVLNNYNKAVKNIYGYDEESKINKIIKKLKAFKS</sequence>
<evidence type="ECO:0000313" key="3">
    <source>
        <dbReference type="Proteomes" id="UP000184241"/>
    </source>
</evidence>
<organism evidence="2 3">
    <name type="scientific">Clostridium intestinale DSM 6191</name>
    <dbReference type="NCBI Taxonomy" id="1121320"/>
    <lineage>
        <taxon>Bacteria</taxon>
        <taxon>Bacillati</taxon>
        <taxon>Bacillota</taxon>
        <taxon>Clostridia</taxon>
        <taxon>Eubacteriales</taxon>
        <taxon>Clostridiaceae</taxon>
        <taxon>Clostridium</taxon>
    </lineage>
</organism>
<feature type="transmembrane region" description="Helical" evidence="1">
    <location>
        <begin position="6"/>
        <end position="26"/>
    </location>
</feature>
<keyword evidence="1" id="KW-1133">Transmembrane helix</keyword>
<evidence type="ECO:0000256" key="1">
    <source>
        <dbReference type="SAM" id="Phobius"/>
    </source>
</evidence>
<proteinExistence type="predicted"/>
<keyword evidence="1" id="KW-0812">Transmembrane</keyword>
<keyword evidence="1" id="KW-0472">Membrane</keyword>
<evidence type="ECO:0000313" key="2">
    <source>
        <dbReference type="EMBL" id="SHH91720.1"/>
    </source>
</evidence>
<name>A0A1M5WW91_9CLOT</name>
<dbReference type="EMBL" id="FQXU01000004">
    <property type="protein sequence ID" value="SHH91720.1"/>
    <property type="molecule type" value="Genomic_DNA"/>
</dbReference>
<dbReference type="RefSeq" id="WP_073017842.1">
    <property type="nucleotide sequence ID" value="NZ_FQXU01000004.1"/>
</dbReference>
<protein>
    <submittedName>
        <fullName evidence="2">Uncharacterized protein</fullName>
    </submittedName>
</protein>
<accession>A0A1M5WW91</accession>
<dbReference type="AlphaFoldDB" id="A0A1M5WW91"/>
<reference evidence="2 3" key="1">
    <citation type="submission" date="2016-11" db="EMBL/GenBank/DDBJ databases">
        <authorList>
            <person name="Jaros S."/>
            <person name="Januszkiewicz K."/>
            <person name="Wedrychowicz H."/>
        </authorList>
    </citation>
    <scope>NUCLEOTIDE SEQUENCE [LARGE SCALE GENOMIC DNA]</scope>
    <source>
        <strain evidence="2 3">DSM 6191</strain>
    </source>
</reference>
<gene>
    <name evidence="2" type="ORF">SAMN02745941_01289</name>
</gene>
<dbReference type="Proteomes" id="UP000184241">
    <property type="component" value="Unassembled WGS sequence"/>
</dbReference>